<gene>
    <name evidence="3" type="ORF">BXYJ_LOCUS705</name>
</gene>
<dbReference type="InterPro" id="IPR019405">
    <property type="entry name" value="Lactonase_7-beta_prop"/>
</dbReference>
<reference evidence="3" key="1">
    <citation type="submission" date="2020-09" db="EMBL/GenBank/DDBJ databases">
        <authorList>
            <person name="Kikuchi T."/>
        </authorList>
    </citation>
    <scope>NUCLEOTIDE SEQUENCE</scope>
    <source>
        <strain evidence="3">Ka4C1</strain>
    </source>
</reference>
<dbReference type="InterPro" id="IPR011048">
    <property type="entry name" value="Haem_d1_sf"/>
</dbReference>
<dbReference type="Proteomes" id="UP000582659">
    <property type="component" value="Unassembled WGS sequence"/>
</dbReference>
<sequence>MHLLFAIFIVFIQIPINFGMTDKIIYIGSYTEPPYAPQKIENGIYILRLQDEKLNIIGKKDLKNISWFLKDRNGTRLYCLTEGKAPLSGMHRFDIDRSTGELNNLTSILFPEPGACYMSSLREEEDNLLAIAFYDGGVVRTVCEDDTGRLHPHPPVVFHDKSGTIPDRQEAPHPHSVLPLESGDEFLVSDLGADALYKLRCRESKTRIMHKISMPPGYGPRHLLKHPKYDLLFVINELSNTLVVYETDGLYAQLTKTDEKSTLGNLENSYKVDDDPLQCAAHLQLSDCGKYVLVSNRGRHNSISVFRIQHPTEGKLELVETFSTHGYFPRFFHLIDDKYVLVANQLSSTILLFRFSEGNITGPIAELEIPNPAAISVL</sequence>
<evidence type="ECO:0000256" key="1">
    <source>
        <dbReference type="ARBA" id="ARBA00005564"/>
    </source>
</evidence>
<dbReference type="OrthoDB" id="5785031at2759"/>
<dbReference type="GO" id="GO:0017057">
    <property type="term" value="F:6-phosphogluconolactonase activity"/>
    <property type="evidence" value="ECO:0007669"/>
    <property type="project" value="TreeGrafter"/>
</dbReference>
<dbReference type="PANTHER" id="PTHR30344:SF1">
    <property type="entry name" value="6-PHOSPHOGLUCONOLACTONASE"/>
    <property type="match status" value="1"/>
</dbReference>
<keyword evidence="2" id="KW-0732">Signal</keyword>
<dbReference type="InterPro" id="IPR050282">
    <property type="entry name" value="Cycloisomerase_2"/>
</dbReference>
<dbReference type="EMBL" id="CAJFCV020000001">
    <property type="protein sequence ID" value="CAG9081621.1"/>
    <property type="molecule type" value="Genomic_DNA"/>
</dbReference>
<evidence type="ECO:0000256" key="2">
    <source>
        <dbReference type="SAM" id="SignalP"/>
    </source>
</evidence>
<feature type="signal peptide" evidence="2">
    <location>
        <begin position="1"/>
        <end position="19"/>
    </location>
</feature>
<proteinExistence type="inferred from homology"/>
<dbReference type="Proteomes" id="UP000659654">
    <property type="component" value="Unassembled WGS sequence"/>
</dbReference>
<evidence type="ECO:0000313" key="4">
    <source>
        <dbReference type="Proteomes" id="UP000659654"/>
    </source>
</evidence>
<dbReference type="AlphaFoldDB" id="A0A7I8XH43"/>
<dbReference type="PANTHER" id="PTHR30344">
    <property type="entry name" value="6-PHOSPHOGLUCONOLACTONASE-RELATED"/>
    <property type="match status" value="1"/>
</dbReference>
<accession>A0A7I8XH43</accession>
<evidence type="ECO:0000313" key="3">
    <source>
        <dbReference type="EMBL" id="CAD5208469.1"/>
    </source>
</evidence>
<keyword evidence="4" id="KW-1185">Reference proteome</keyword>
<name>A0A7I8XH43_BURXY</name>
<dbReference type="SUPFAM" id="SSF51004">
    <property type="entry name" value="C-terminal (heme d1) domain of cytochrome cd1-nitrite reductase"/>
    <property type="match status" value="1"/>
</dbReference>
<feature type="chain" id="PRO_5036204572" evidence="2">
    <location>
        <begin position="20"/>
        <end position="378"/>
    </location>
</feature>
<dbReference type="Gene3D" id="2.130.10.10">
    <property type="entry name" value="YVTN repeat-like/Quinoprotein amine dehydrogenase"/>
    <property type="match status" value="1"/>
</dbReference>
<dbReference type="Pfam" id="PF10282">
    <property type="entry name" value="Lactonase"/>
    <property type="match status" value="1"/>
</dbReference>
<comment type="caution">
    <text evidence="3">The sequence shown here is derived from an EMBL/GenBank/DDBJ whole genome shotgun (WGS) entry which is preliminary data.</text>
</comment>
<dbReference type="InterPro" id="IPR015943">
    <property type="entry name" value="WD40/YVTN_repeat-like_dom_sf"/>
</dbReference>
<protein>
    <submittedName>
        <fullName evidence="3">(pine wood nematode) hypothetical protein</fullName>
    </submittedName>
</protein>
<organism evidence="3 4">
    <name type="scientific">Bursaphelenchus xylophilus</name>
    <name type="common">Pinewood nematode worm</name>
    <name type="synonym">Aphelenchoides xylophilus</name>
    <dbReference type="NCBI Taxonomy" id="6326"/>
    <lineage>
        <taxon>Eukaryota</taxon>
        <taxon>Metazoa</taxon>
        <taxon>Ecdysozoa</taxon>
        <taxon>Nematoda</taxon>
        <taxon>Chromadorea</taxon>
        <taxon>Rhabditida</taxon>
        <taxon>Tylenchina</taxon>
        <taxon>Tylenchomorpha</taxon>
        <taxon>Aphelenchoidea</taxon>
        <taxon>Aphelenchoididae</taxon>
        <taxon>Bursaphelenchus</taxon>
    </lineage>
</organism>
<comment type="similarity">
    <text evidence="1">Belongs to the cycloisomerase 2 family.</text>
</comment>
<dbReference type="EMBL" id="CAJFDI010000001">
    <property type="protein sequence ID" value="CAD5208469.1"/>
    <property type="molecule type" value="Genomic_DNA"/>
</dbReference>